<sequence length="92" mass="10696">MCLNCSRVLRMTRLQGKLKGACSRKQYGAGQRWLRCMNRTRSSKLKLAYLHLWLLTHLQSNMFVHSRLFLLSAEPNAKFRHAYISSLSPSAR</sequence>
<gene>
    <name evidence="1" type="ORF">BU25DRAFT_59037</name>
</gene>
<keyword evidence="2" id="KW-1185">Reference proteome</keyword>
<evidence type="ECO:0000313" key="2">
    <source>
        <dbReference type="Proteomes" id="UP000799754"/>
    </source>
</evidence>
<accession>A0ACB6S174</accession>
<dbReference type="EMBL" id="MU006716">
    <property type="protein sequence ID" value="KAF2627703.1"/>
    <property type="molecule type" value="Genomic_DNA"/>
</dbReference>
<name>A0ACB6S174_9PLEO</name>
<reference evidence="1" key="1">
    <citation type="journal article" date="2020" name="Stud. Mycol.">
        <title>101 Dothideomycetes genomes: a test case for predicting lifestyles and emergence of pathogens.</title>
        <authorList>
            <person name="Haridas S."/>
            <person name="Albert R."/>
            <person name="Binder M."/>
            <person name="Bloem J."/>
            <person name="Labutti K."/>
            <person name="Salamov A."/>
            <person name="Andreopoulos B."/>
            <person name="Baker S."/>
            <person name="Barry K."/>
            <person name="Bills G."/>
            <person name="Bluhm B."/>
            <person name="Cannon C."/>
            <person name="Castanera R."/>
            <person name="Culley D."/>
            <person name="Daum C."/>
            <person name="Ezra D."/>
            <person name="Gonzalez J."/>
            <person name="Henrissat B."/>
            <person name="Kuo A."/>
            <person name="Liang C."/>
            <person name="Lipzen A."/>
            <person name="Lutzoni F."/>
            <person name="Magnuson J."/>
            <person name="Mondo S."/>
            <person name="Nolan M."/>
            <person name="Ohm R."/>
            <person name="Pangilinan J."/>
            <person name="Park H.-J."/>
            <person name="Ramirez L."/>
            <person name="Alfaro M."/>
            <person name="Sun H."/>
            <person name="Tritt A."/>
            <person name="Yoshinaga Y."/>
            <person name="Zwiers L.-H."/>
            <person name="Turgeon B."/>
            <person name="Goodwin S."/>
            <person name="Spatafora J."/>
            <person name="Crous P."/>
            <person name="Grigoriev I."/>
        </authorList>
    </citation>
    <scope>NUCLEOTIDE SEQUENCE</scope>
    <source>
        <strain evidence="1">CBS 525.71</strain>
    </source>
</reference>
<dbReference type="Proteomes" id="UP000799754">
    <property type="component" value="Unassembled WGS sequence"/>
</dbReference>
<organism evidence="1 2">
    <name type="scientific">Macroventuria anomochaeta</name>
    <dbReference type="NCBI Taxonomy" id="301207"/>
    <lineage>
        <taxon>Eukaryota</taxon>
        <taxon>Fungi</taxon>
        <taxon>Dikarya</taxon>
        <taxon>Ascomycota</taxon>
        <taxon>Pezizomycotina</taxon>
        <taxon>Dothideomycetes</taxon>
        <taxon>Pleosporomycetidae</taxon>
        <taxon>Pleosporales</taxon>
        <taxon>Pleosporineae</taxon>
        <taxon>Didymellaceae</taxon>
        <taxon>Macroventuria</taxon>
    </lineage>
</organism>
<evidence type="ECO:0000313" key="1">
    <source>
        <dbReference type="EMBL" id="KAF2627703.1"/>
    </source>
</evidence>
<comment type="caution">
    <text evidence="1">The sequence shown here is derived from an EMBL/GenBank/DDBJ whole genome shotgun (WGS) entry which is preliminary data.</text>
</comment>
<protein>
    <submittedName>
        <fullName evidence="1">Uncharacterized protein</fullName>
    </submittedName>
</protein>
<proteinExistence type="predicted"/>